<evidence type="ECO:0000313" key="4">
    <source>
        <dbReference type="Proteomes" id="UP000509510"/>
    </source>
</evidence>
<dbReference type="AlphaFoldDB" id="A0A7H8QT23"/>
<dbReference type="GeneID" id="55991558"/>
<feature type="transmembrane region" description="Helical" evidence="1">
    <location>
        <begin position="423"/>
        <end position="443"/>
    </location>
</feature>
<dbReference type="InterPro" id="IPR050879">
    <property type="entry name" value="Acyltransferase_3"/>
</dbReference>
<organism evidence="3 4">
    <name type="scientific">Talaromyces rugulosus</name>
    <name type="common">Penicillium rugulosum</name>
    <dbReference type="NCBI Taxonomy" id="121627"/>
    <lineage>
        <taxon>Eukaryota</taxon>
        <taxon>Fungi</taxon>
        <taxon>Dikarya</taxon>
        <taxon>Ascomycota</taxon>
        <taxon>Pezizomycotina</taxon>
        <taxon>Eurotiomycetes</taxon>
        <taxon>Eurotiomycetidae</taxon>
        <taxon>Eurotiales</taxon>
        <taxon>Trichocomaceae</taxon>
        <taxon>Talaromyces</taxon>
        <taxon>Talaromyces sect. Islandici</taxon>
    </lineage>
</organism>
<feature type="transmembrane region" description="Helical" evidence="1">
    <location>
        <begin position="110"/>
        <end position="130"/>
    </location>
</feature>
<accession>A0A7H8QT23</accession>
<reference evidence="4" key="1">
    <citation type="submission" date="2020-06" db="EMBL/GenBank/DDBJ databases">
        <title>A chromosome-scale genome assembly of Talaromyces rugulosus W13939.</title>
        <authorList>
            <person name="Wang B."/>
            <person name="Guo L."/>
            <person name="Ye K."/>
            <person name="Wang L."/>
        </authorList>
    </citation>
    <scope>NUCLEOTIDE SEQUENCE [LARGE SCALE GENOMIC DNA]</scope>
    <source>
        <strain evidence="4">W13939</strain>
    </source>
</reference>
<dbReference type="Pfam" id="PF01757">
    <property type="entry name" value="Acyl_transf_3"/>
    <property type="match status" value="1"/>
</dbReference>
<proteinExistence type="predicted"/>
<evidence type="ECO:0000259" key="2">
    <source>
        <dbReference type="Pfam" id="PF01757"/>
    </source>
</evidence>
<dbReference type="EMBL" id="CP055899">
    <property type="protein sequence ID" value="QKX56948.1"/>
    <property type="molecule type" value="Genomic_DNA"/>
</dbReference>
<protein>
    <recommendedName>
        <fullName evidence="2">Acyltransferase 3 domain-containing protein</fullName>
    </recommendedName>
</protein>
<dbReference type="PANTHER" id="PTHR23028:SF134">
    <property type="entry name" value="PUTATIVE (AFU_ORTHOLOGUE AFUA_4G08520)-RELATED"/>
    <property type="match status" value="1"/>
</dbReference>
<name>A0A7H8QT23_TALRU</name>
<feature type="transmembrane region" description="Helical" evidence="1">
    <location>
        <begin position="209"/>
        <end position="237"/>
    </location>
</feature>
<feature type="transmembrane region" description="Helical" evidence="1">
    <location>
        <begin position="391"/>
        <end position="411"/>
    </location>
</feature>
<evidence type="ECO:0000313" key="3">
    <source>
        <dbReference type="EMBL" id="QKX56948.1"/>
    </source>
</evidence>
<dbReference type="GO" id="GO:0016747">
    <property type="term" value="F:acyltransferase activity, transferring groups other than amino-acyl groups"/>
    <property type="evidence" value="ECO:0007669"/>
    <property type="project" value="InterPro"/>
</dbReference>
<dbReference type="InterPro" id="IPR002656">
    <property type="entry name" value="Acyl_transf_3_dom"/>
</dbReference>
<gene>
    <name evidence="3" type="ORF">TRUGW13939_04056</name>
</gene>
<feature type="domain" description="Acyltransferase 3" evidence="2">
    <location>
        <begin position="13"/>
        <end position="446"/>
    </location>
</feature>
<feature type="transmembrane region" description="Helical" evidence="1">
    <location>
        <begin position="60"/>
        <end position="81"/>
    </location>
</feature>
<evidence type="ECO:0000256" key="1">
    <source>
        <dbReference type="SAM" id="Phobius"/>
    </source>
</evidence>
<feature type="transmembrane region" description="Helical" evidence="1">
    <location>
        <begin position="21"/>
        <end position="40"/>
    </location>
</feature>
<dbReference type="Proteomes" id="UP000509510">
    <property type="component" value="Chromosome II"/>
</dbReference>
<keyword evidence="4" id="KW-1185">Reference proteome</keyword>
<dbReference type="RefSeq" id="XP_035343126.1">
    <property type="nucleotide sequence ID" value="XM_035487233.1"/>
</dbReference>
<keyword evidence="1" id="KW-0472">Membrane</keyword>
<dbReference type="KEGG" id="trg:TRUGW13939_04056"/>
<keyword evidence="1" id="KW-1133">Transmembrane helix</keyword>
<sequence length="467" mass="53495">MASHRDPSVGRTKWLDGLRGIAAAIVFIDHGFLGAVQWPFRSYWAEPTSENRRLMQLPPFRILFAARSMVALFFVISGYAISINLLRARLNGNHNLSFYSRVGSAITRRIFRIYLPVLIIVTVSQVLFFMDLFTWDFGAAVQGVEPWTAPWRHVIYLLGYMSDAINPLALQHNEGLNAQLWTMPVEFRGSCVVYLLITGMARWRPRTRFAALGLITCYFLWYGMWDTFTFIAGLLLAELKVADEENHHYEDYEGQAVMGLPLPQSSNTKKQQRKGDPEKGSWKVPNLAIFSLGTYLLCLSDEEVLPFGYSFLTPFQPYHWHNLDEFNINWSSNISWKAIGAVLTIYGISNSSSPSSSYEGYSFLQRRLSTPVAQYLGKISFSLYLIHQSVYHLWLMPIVNLIWSSLASSPYPGPIEAPEKNPFAFFMMWVGMYAILAPVTFWLSDLYTRYVDVKCVDLARKLEKHFV</sequence>
<dbReference type="OrthoDB" id="5819582at2759"/>
<dbReference type="PANTHER" id="PTHR23028">
    <property type="entry name" value="ACETYLTRANSFERASE"/>
    <property type="match status" value="1"/>
</dbReference>
<keyword evidence="1" id="KW-0812">Transmembrane</keyword>